<dbReference type="STRING" id="1128400.I2FXT4"/>
<evidence type="ECO:0008006" key="3">
    <source>
        <dbReference type="Google" id="ProtNLM"/>
    </source>
</evidence>
<reference evidence="1 2" key="1">
    <citation type="journal article" date="2012" name="Plant Cell">
        <title>Genome comparison of barley and maize smut fungi reveals targeted loss of RNA silencing components and species-specific presence of transposable elements.</title>
        <authorList>
            <person name="Laurie J.D."/>
            <person name="Ali S."/>
            <person name="Linning R."/>
            <person name="Mannhaupt G."/>
            <person name="Wong P."/>
            <person name="Gueldener U."/>
            <person name="Muensterkoetter M."/>
            <person name="Moore R."/>
            <person name="Kahmann R."/>
            <person name="Bakkeren G."/>
            <person name="Schirawski J."/>
        </authorList>
    </citation>
    <scope>NUCLEOTIDE SEQUENCE [LARGE SCALE GENOMIC DNA]</scope>
    <source>
        <strain evidence="2">Uh4875-4</strain>
    </source>
</reference>
<accession>I2FXT4</accession>
<evidence type="ECO:0000313" key="2">
    <source>
        <dbReference type="Proteomes" id="UP000006174"/>
    </source>
</evidence>
<keyword evidence="2" id="KW-1185">Reference proteome</keyword>
<gene>
    <name evidence="1" type="ORF">UHOR_15092</name>
</gene>
<organism evidence="1 2">
    <name type="scientific">Ustilago hordei</name>
    <name type="common">Barley covered smut fungus</name>
    <dbReference type="NCBI Taxonomy" id="120017"/>
    <lineage>
        <taxon>Eukaryota</taxon>
        <taxon>Fungi</taxon>
        <taxon>Dikarya</taxon>
        <taxon>Basidiomycota</taxon>
        <taxon>Ustilaginomycotina</taxon>
        <taxon>Ustilaginomycetes</taxon>
        <taxon>Ustilaginales</taxon>
        <taxon>Ustilaginaceae</taxon>
        <taxon>Ustilago</taxon>
    </lineage>
</organism>
<comment type="caution">
    <text evidence="1">The sequence shown here is derived from an EMBL/GenBank/DDBJ whole genome shotgun (WGS) entry which is preliminary data.</text>
</comment>
<evidence type="ECO:0000313" key="1">
    <source>
        <dbReference type="EMBL" id="CCF51727.1"/>
    </source>
</evidence>
<sequence length="234" mass="27264">MNLTPSVDNKFPYQAMFGKSPEQFTSLLQVFGCLAWVNVPKVKRDNKKLDHPDYSPTIFWSNSAKFMELKCWSDRTEWQPVDTQMPPTMTTEEDIENLGYMEENLFDEVDREPLMEYMDMDLSSEDKSSERTAKEAKHELVAETQINDKLFRLVVTHPEWRRNLDPTICEVLGGEDRKHWEEAMQKELDGLEAMGTWEITNLLKGANTIDMHWVLKIKTDVNLVLMKSKARLVA</sequence>
<protein>
    <recommendedName>
        <fullName evidence="3">Reverse transcriptase Ty1/copia-type domain-containing protein</fullName>
    </recommendedName>
</protein>
<dbReference type="HOGENOM" id="CLU_001650_15_5_1"/>
<dbReference type="Proteomes" id="UP000006174">
    <property type="component" value="Unassembled WGS sequence"/>
</dbReference>
<dbReference type="EMBL" id="CAGI01000167">
    <property type="protein sequence ID" value="CCF51727.1"/>
    <property type="molecule type" value="Genomic_DNA"/>
</dbReference>
<name>I2FXT4_USTHO</name>
<proteinExistence type="predicted"/>
<dbReference type="AlphaFoldDB" id="I2FXT4"/>